<name>A0A8T1Y740_9BRAS</name>
<organism evidence="9 10">
    <name type="scientific">Arabidopsis thaliana x Arabidopsis arenosa</name>
    <dbReference type="NCBI Taxonomy" id="1240361"/>
    <lineage>
        <taxon>Eukaryota</taxon>
        <taxon>Viridiplantae</taxon>
        <taxon>Streptophyta</taxon>
        <taxon>Embryophyta</taxon>
        <taxon>Tracheophyta</taxon>
        <taxon>Spermatophyta</taxon>
        <taxon>Magnoliopsida</taxon>
        <taxon>eudicotyledons</taxon>
        <taxon>Gunneridae</taxon>
        <taxon>Pentapetalae</taxon>
        <taxon>rosids</taxon>
        <taxon>malvids</taxon>
        <taxon>Brassicales</taxon>
        <taxon>Brassicaceae</taxon>
        <taxon>Camelineae</taxon>
        <taxon>Arabidopsis</taxon>
    </lineage>
</organism>
<keyword evidence="4 7" id="KW-1133">Transmembrane helix</keyword>
<proteinExistence type="predicted"/>
<keyword evidence="6 7" id="KW-0472">Membrane</keyword>
<gene>
    <name evidence="9" type="ORF">ISN45_Aa07g028940</name>
</gene>
<evidence type="ECO:0000256" key="1">
    <source>
        <dbReference type="ARBA" id="ARBA00004141"/>
    </source>
</evidence>
<evidence type="ECO:0000256" key="5">
    <source>
        <dbReference type="ARBA" id="ARBA00023043"/>
    </source>
</evidence>
<evidence type="ECO:0000256" key="3">
    <source>
        <dbReference type="ARBA" id="ARBA00022737"/>
    </source>
</evidence>
<feature type="transmembrane region" description="Helical" evidence="7">
    <location>
        <begin position="228"/>
        <end position="250"/>
    </location>
</feature>
<evidence type="ECO:0000256" key="2">
    <source>
        <dbReference type="ARBA" id="ARBA00022692"/>
    </source>
</evidence>
<feature type="domain" description="PGG" evidence="8">
    <location>
        <begin position="115"/>
        <end position="222"/>
    </location>
</feature>
<evidence type="ECO:0000259" key="8">
    <source>
        <dbReference type="Pfam" id="PF13962"/>
    </source>
</evidence>
<accession>A0A8T1Y740</accession>
<dbReference type="PANTHER" id="PTHR24186:SF46">
    <property type="entry name" value="PROTEIN ACCELERATED CELL DEATH 6-LIKE"/>
    <property type="match status" value="1"/>
</dbReference>
<keyword evidence="3" id="KW-0677">Repeat</keyword>
<keyword evidence="2 7" id="KW-0812">Transmembrane</keyword>
<reference evidence="9 10" key="1">
    <citation type="submission" date="2020-12" db="EMBL/GenBank/DDBJ databases">
        <title>Concerted genomic and epigenomic changes stabilize Arabidopsis allopolyploids.</title>
        <authorList>
            <person name="Chen Z."/>
        </authorList>
    </citation>
    <scope>NUCLEOTIDE SEQUENCE [LARGE SCALE GENOMIC DNA]</scope>
    <source>
        <strain evidence="9">Allo738</strain>
        <tissue evidence="9">Leaf</tissue>
    </source>
</reference>
<evidence type="ECO:0000256" key="7">
    <source>
        <dbReference type="SAM" id="Phobius"/>
    </source>
</evidence>
<feature type="transmembrane region" description="Helical" evidence="7">
    <location>
        <begin position="199"/>
        <end position="222"/>
    </location>
</feature>
<keyword evidence="10" id="KW-1185">Reference proteome</keyword>
<feature type="transmembrane region" description="Helical" evidence="7">
    <location>
        <begin position="121"/>
        <end position="143"/>
    </location>
</feature>
<dbReference type="Pfam" id="PF13962">
    <property type="entry name" value="PGG"/>
    <property type="match status" value="1"/>
</dbReference>
<comment type="subcellular location">
    <subcellularLocation>
        <location evidence="1">Membrane</location>
        <topology evidence="1">Multi-pass membrane protein</topology>
    </subcellularLocation>
</comment>
<protein>
    <submittedName>
        <fullName evidence="9">PGG domain</fullName>
    </submittedName>
</protein>
<evidence type="ECO:0000313" key="9">
    <source>
        <dbReference type="EMBL" id="KAG7542956.1"/>
    </source>
</evidence>
<dbReference type="EMBL" id="JAEFBK010000012">
    <property type="protein sequence ID" value="KAG7542956.1"/>
    <property type="molecule type" value="Genomic_DNA"/>
</dbReference>
<dbReference type="Proteomes" id="UP000694240">
    <property type="component" value="Chromosome 12"/>
</dbReference>
<evidence type="ECO:0000256" key="4">
    <source>
        <dbReference type="ARBA" id="ARBA00022989"/>
    </source>
</evidence>
<keyword evidence="5" id="KW-0040">ANK repeat</keyword>
<evidence type="ECO:0000256" key="6">
    <source>
        <dbReference type="ARBA" id="ARBA00023136"/>
    </source>
</evidence>
<comment type="caution">
    <text evidence="9">The sequence shown here is derived from an EMBL/GenBank/DDBJ whole genome shotgun (WGS) entry which is preliminary data.</text>
</comment>
<dbReference type="PANTHER" id="PTHR24186">
    <property type="entry name" value="PROTEIN PHOSPHATASE 1 REGULATORY SUBUNIT"/>
    <property type="match status" value="1"/>
</dbReference>
<evidence type="ECO:0000313" key="10">
    <source>
        <dbReference type="Proteomes" id="UP000694240"/>
    </source>
</evidence>
<dbReference type="GO" id="GO:0005886">
    <property type="term" value="C:plasma membrane"/>
    <property type="evidence" value="ECO:0007669"/>
    <property type="project" value="TreeGrafter"/>
</dbReference>
<dbReference type="AlphaFoldDB" id="A0A8T1Y740"/>
<dbReference type="InterPro" id="IPR026961">
    <property type="entry name" value="PGG_dom"/>
</dbReference>
<sequence>MSEKDTKHLGVGQDVDGNTPLHLAVMTWHSKSITCLASSSEILKLRNKSGKRARDIIESNVKPNYIFHEVCLIPFHTTHLIPQMIYTTNDLYAIHKTGFEPVNSLTRPAVTMDHRDYVNTLLLVAALVATVTFAAGFTVPGGFNSNAENPNLGRATLASNPTLFIFLLLDILAMQCSVATIAILIWAQSGDPKLILSSLHVALPLLLIALLSMPLAFLFGVITAIGHMTWLLVTICIIWYLFFFWAIFILGPHVMLQRSHVSPNLAGDFLVIFIQYKKILEAIVDWIQYIFCNRSLSHKARHRWAARHGSAN</sequence>
<feature type="transmembrane region" description="Helical" evidence="7">
    <location>
        <begin position="163"/>
        <end position="187"/>
    </location>
</feature>